<sequence length="99" mass="10717">MPPLEWLYTHRVELLYLVAVGVVLALLTFGRRSGWLTVAAVCLASLGAIAVWNEVLEVPPIERLSDDTLVAAMKVLYFLGVGGAAVALEVGVRRKNGNR</sequence>
<reference evidence="2" key="2">
    <citation type="submission" date="2012-10" db="EMBL/GenBank/DDBJ databases">
        <title>Improved high-quality draft of Thermaerobacter subterraneus C21, DSM 13965.</title>
        <authorList>
            <consortium name="DOE Joint Genome Institute"/>
            <person name="Eisen J."/>
            <person name="Huntemann M."/>
            <person name="Wei C.-L."/>
            <person name="Han J."/>
            <person name="Detter J.C."/>
            <person name="Han C."/>
            <person name="Tapia R."/>
            <person name="Chen A."/>
            <person name="Kyrpides N."/>
            <person name="Mavromatis K."/>
            <person name="Markowitz V."/>
            <person name="Szeto E."/>
            <person name="Ivanova N."/>
            <person name="Mikhailova N."/>
            <person name="Ovchinnikova G."/>
            <person name="Pagani I."/>
            <person name="Pati A."/>
            <person name="Goodwin L."/>
            <person name="Nordberg H.P."/>
            <person name="Cantor M.N."/>
            <person name="Hua S.X."/>
            <person name="Woyke T."/>
            <person name="Eisen J."/>
            <person name="Klenk H.-P."/>
        </authorList>
    </citation>
    <scope>NUCLEOTIDE SEQUENCE [LARGE SCALE GENOMIC DNA]</scope>
    <source>
        <strain evidence="2">DSM 13965</strain>
    </source>
</reference>
<evidence type="ECO:0000256" key="1">
    <source>
        <dbReference type="SAM" id="Phobius"/>
    </source>
</evidence>
<dbReference type="AlphaFoldDB" id="K6PQM7"/>
<dbReference type="Proteomes" id="UP000005710">
    <property type="component" value="Unassembled WGS sequence"/>
</dbReference>
<keyword evidence="3" id="KW-1185">Reference proteome</keyword>
<comment type="caution">
    <text evidence="2">The sequence shown here is derived from an EMBL/GenBank/DDBJ whole genome shotgun (WGS) entry which is preliminary data.</text>
</comment>
<dbReference type="RefSeq" id="WP_006903258.1">
    <property type="nucleotide sequence ID" value="NZ_JH976535.1"/>
</dbReference>
<feature type="transmembrane region" description="Helical" evidence="1">
    <location>
        <begin position="75"/>
        <end position="92"/>
    </location>
</feature>
<proteinExistence type="predicted"/>
<dbReference type="STRING" id="867903.ThesuDRAFT_00990"/>
<gene>
    <name evidence="2" type="ORF">ThesuDRAFT_00990</name>
</gene>
<name>K6PQM7_9FIRM</name>
<evidence type="ECO:0000313" key="2">
    <source>
        <dbReference type="EMBL" id="EKP95247.1"/>
    </source>
</evidence>
<dbReference type="EMBL" id="AENY02000002">
    <property type="protein sequence ID" value="EKP95247.1"/>
    <property type="molecule type" value="Genomic_DNA"/>
</dbReference>
<organism evidence="2 3">
    <name type="scientific">Thermaerobacter subterraneus DSM 13965</name>
    <dbReference type="NCBI Taxonomy" id="867903"/>
    <lineage>
        <taxon>Bacteria</taxon>
        <taxon>Bacillati</taxon>
        <taxon>Bacillota</taxon>
        <taxon>Clostridia</taxon>
        <taxon>Eubacteriales</taxon>
        <taxon>Clostridiales Family XVII. Incertae Sedis</taxon>
        <taxon>Thermaerobacter</taxon>
    </lineage>
</organism>
<accession>K6PQM7</accession>
<feature type="transmembrane region" description="Helical" evidence="1">
    <location>
        <begin position="12"/>
        <end position="29"/>
    </location>
</feature>
<evidence type="ECO:0000313" key="3">
    <source>
        <dbReference type="Proteomes" id="UP000005710"/>
    </source>
</evidence>
<keyword evidence="1" id="KW-0812">Transmembrane</keyword>
<keyword evidence="1" id="KW-1133">Transmembrane helix</keyword>
<feature type="transmembrane region" description="Helical" evidence="1">
    <location>
        <begin position="36"/>
        <end position="55"/>
    </location>
</feature>
<protein>
    <submittedName>
        <fullName evidence="2">Uncharacterized protein</fullName>
    </submittedName>
</protein>
<reference evidence="2" key="1">
    <citation type="submission" date="2010-10" db="EMBL/GenBank/DDBJ databases">
        <authorList>
            <consortium name="US DOE Joint Genome Institute (JGI-PGF)"/>
            <person name="Lucas S."/>
            <person name="Copeland A."/>
            <person name="Lapidus A."/>
            <person name="Bruce D."/>
            <person name="Goodwin L."/>
            <person name="Pitluck S."/>
            <person name="Kyrpides N."/>
            <person name="Mavromatis K."/>
            <person name="Detter J.C."/>
            <person name="Han C."/>
            <person name="Land M."/>
            <person name="Hauser L."/>
            <person name="Markowitz V."/>
            <person name="Cheng J.-F."/>
            <person name="Hugenholtz P."/>
            <person name="Woyke T."/>
            <person name="Wu D."/>
            <person name="Pukall R."/>
            <person name="Wahrenburg C."/>
            <person name="Brambilla E."/>
            <person name="Klenk H.-P."/>
            <person name="Eisen J.A."/>
        </authorList>
    </citation>
    <scope>NUCLEOTIDE SEQUENCE [LARGE SCALE GENOMIC DNA]</scope>
    <source>
        <strain evidence="2">DSM 13965</strain>
    </source>
</reference>
<keyword evidence="1" id="KW-0472">Membrane</keyword>
<dbReference type="HOGENOM" id="CLU_2319200_0_0_9"/>